<keyword evidence="5" id="KW-1185">Reference proteome</keyword>
<dbReference type="InterPro" id="IPR000182">
    <property type="entry name" value="GNAT_dom"/>
</dbReference>
<dbReference type="SUPFAM" id="SSF55729">
    <property type="entry name" value="Acyl-CoA N-acyltransferases (Nat)"/>
    <property type="match status" value="1"/>
</dbReference>
<dbReference type="InterPro" id="IPR016181">
    <property type="entry name" value="Acyl_CoA_acyltransferase"/>
</dbReference>
<sequence length="179" mass="20255">MSDSSRPTNARSTPTPEWSTITIAFSLGRLIRRTVDKVKRVKVTFANTTHSDAEALVQIRIEAMRESLERIGRFDPRRARDRFLSSFDPAFCRFVMVDGVSVGFVLAKLTDDHLALEHLYIVPEHQGKGIGSAVLDSIFADADCRSIPVRVGALRDSDSNRFYQQNGFSKIEETEWDIY</sequence>
<dbReference type="PANTHER" id="PTHR43800">
    <property type="entry name" value="PEPTIDYL-LYSINE N-ACETYLTRANSFERASE YJAB"/>
    <property type="match status" value="1"/>
</dbReference>
<evidence type="ECO:0000256" key="2">
    <source>
        <dbReference type="ARBA" id="ARBA00023315"/>
    </source>
</evidence>
<gene>
    <name evidence="4" type="ORF">BN2475_410011</name>
</gene>
<dbReference type="Pfam" id="PF13508">
    <property type="entry name" value="Acetyltransf_7"/>
    <property type="match status" value="1"/>
</dbReference>
<accession>A0A1N7S761</accession>
<dbReference type="PANTHER" id="PTHR43800:SF1">
    <property type="entry name" value="PEPTIDYL-LYSINE N-ACETYLTRANSFERASE YJAB"/>
    <property type="match status" value="1"/>
</dbReference>
<keyword evidence="1 4" id="KW-0808">Transferase</keyword>
<organism evidence="4 5">
    <name type="scientific">Paraburkholderia ribeironis</name>
    <dbReference type="NCBI Taxonomy" id="1247936"/>
    <lineage>
        <taxon>Bacteria</taxon>
        <taxon>Pseudomonadati</taxon>
        <taxon>Pseudomonadota</taxon>
        <taxon>Betaproteobacteria</taxon>
        <taxon>Burkholderiales</taxon>
        <taxon>Burkholderiaceae</taxon>
        <taxon>Paraburkholderia</taxon>
    </lineage>
</organism>
<dbReference type="STRING" id="1247936.BN2475_410011"/>
<dbReference type="OrthoDB" id="5522469at2"/>
<proteinExistence type="predicted"/>
<evidence type="ECO:0000313" key="5">
    <source>
        <dbReference type="Proteomes" id="UP000187012"/>
    </source>
</evidence>
<dbReference type="CDD" id="cd04301">
    <property type="entry name" value="NAT_SF"/>
    <property type="match status" value="1"/>
</dbReference>
<evidence type="ECO:0000256" key="1">
    <source>
        <dbReference type="ARBA" id="ARBA00022679"/>
    </source>
</evidence>
<dbReference type="Proteomes" id="UP000187012">
    <property type="component" value="Unassembled WGS sequence"/>
</dbReference>
<dbReference type="EMBL" id="CYGX02000041">
    <property type="protein sequence ID" value="SIT43172.1"/>
    <property type="molecule type" value="Genomic_DNA"/>
</dbReference>
<dbReference type="PROSITE" id="PS51186">
    <property type="entry name" value="GNAT"/>
    <property type="match status" value="1"/>
</dbReference>
<reference evidence="4 5" key="1">
    <citation type="submission" date="2016-12" db="EMBL/GenBank/DDBJ databases">
        <authorList>
            <person name="Song W.-J."/>
            <person name="Kurnit D.M."/>
        </authorList>
    </citation>
    <scope>NUCLEOTIDE SEQUENCE [LARGE SCALE GENOMIC DNA]</scope>
    <source>
        <strain evidence="4 5">STM7296</strain>
    </source>
</reference>
<dbReference type="GO" id="GO:0016747">
    <property type="term" value="F:acyltransferase activity, transferring groups other than amino-acyl groups"/>
    <property type="evidence" value="ECO:0007669"/>
    <property type="project" value="InterPro"/>
</dbReference>
<feature type="domain" description="N-acetyltransferase" evidence="3">
    <location>
        <begin position="43"/>
        <end position="179"/>
    </location>
</feature>
<dbReference type="AlphaFoldDB" id="A0A1N7S761"/>
<keyword evidence="2" id="KW-0012">Acyltransferase</keyword>
<name>A0A1N7S761_9BURK</name>
<dbReference type="Gene3D" id="3.40.630.30">
    <property type="match status" value="1"/>
</dbReference>
<evidence type="ECO:0000259" key="3">
    <source>
        <dbReference type="PROSITE" id="PS51186"/>
    </source>
</evidence>
<evidence type="ECO:0000313" key="4">
    <source>
        <dbReference type="EMBL" id="SIT43172.1"/>
    </source>
</evidence>
<protein>
    <submittedName>
        <fullName evidence="4">GCN5-related N-acetyltransferase (Modular protein)</fullName>
    </submittedName>
</protein>